<protein>
    <recommendedName>
        <fullName evidence="2">Single-stranded-DNA-specific exonuclease RecJ</fullName>
    </recommendedName>
</protein>
<dbReference type="Pfam" id="PF01368">
    <property type="entry name" value="DHH"/>
    <property type="match status" value="1"/>
</dbReference>
<feature type="domain" description="DDH" evidence="6">
    <location>
        <begin position="84"/>
        <end position="235"/>
    </location>
</feature>
<dbReference type="InterPro" id="IPR003156">
    <property type="entry name" value="DHHA1_dom"/>
</dbReference>
<evidence type="ECO:0000259" key="7">
    <source>
        <dbReference type="Pfam" id="PF02272"/>
    </source>
</evidence>
<dbReference type="GO" id="GO:0004527">
    <property type="term" value="F:exonuclease activity"/>
    <property type="evidence" value="ECO:0007669"/>
    <property type="project" value="UniProtKB-KW"/>
</dbReference>
<dbReference type="PANTHER" id="PTHR30255:SF2">
    <property type="entry name" value="SINGLE-STRANDED-DNA-SPECIFIC EXONUCLEASE RECJ"/>
    <property type="match status" value="1"/>
</dbReference>
<evidence type="ECO:0000256" key="1">
    <source>
        <dbReference type="ARBA" id="ARBA00005915"/>
    </source>
</evidence>
<dbReference type="Gene3D" id="3.10.310.30">
    <property type="match status" value="1"/>
</dbReference>
<dbReference type="Pfam" id="PF02272">
    <property type="entry name" value="DHHA1"/>
    <property type="match status" value="1"/>
</dbReference>
<comment type="similarity">
    <text evidence="1">Belongs to the RecJ family.</text>
</comment>
<comment type="caution">
    <text evidence="9">The sequence shown here is derived from an EMBL/GenBank/DDBJ whole genome shotgun (WGS) entry which is preliminary data.</text>
</comment>
<evidence type="ECO:0000256" key="5">
    <source>
        <dbReference type="ARBA" id="ARBA00022839"/>
    </source>
</evidence>
<keyword evidence="5 9" id="KW-0269">Exonuclease</keyword>
<dbReference type="Gene3D" id="3.90.1640.30">
    <property type="match status" value="1"/>
</dbReference>
<dbReference type="PANTHER" id="PTHR30255">
    <property type="entry name" value="SINGLE-STRANDED-DNA-SPECIFIC EXONUCLEASE RECJ"/>
    <property type="match status" value="1"/>
</dbReference>
<evidence type="ECO:0000256" key="4">
    <source>
        <dbReference type="ARBA" id="ARBA00022801"/>
    </source>
</evidence>
<reference evidence="10" key="1">
    <citation type="journal article" date="2019" name="Int. J. Syst. Evol. Microbiol.">
        <title>The Global Catalogue of Microorganisms (GCM) 10K type strain sequencing project: providing services to taxonomists for standard genome sequencing and annotation.</title>
        <authorList>
            <consortium name="The Broad Institute Genomics Platform"/>
            <consortium name="The Broad Institute Genome Sequencing Center for Infectious Disease"/>
            <person name="Wu L."/>
            <person name="Ma J."/>
        </authorList>
    </citation>
    <scope>NUCLEOTIDE SEQUENCE [LARGE SCALE GENOMIC DNA]</scope>
    <source>
        <strain evidence="10">JCM 31921</strain>
    </source>
</reference>
<keyword evidence="4" id="KW-0378">Hydrolase</keyword>
<name>A0ABP8MN66_9BACT</name>
<proteinExistence type="inferred from homology"/>
<evidence type="ECO:0000313" key="9">
    <source>
        <dbReference type="EMBL" id="GAA4452189.1"/>
    </source>
</evidence>
<evidence type="ECO:0000256" key="3">
    <source>
        <dbReference type="ARBA" id="ARBA00022722"/>
    </source>
</evidence>
<evidence type="ECO:0000256" key="2">
    <source>
        <dbReference type="ARBA" id="ARBA00019841"/>
    </source>
</evidence>
<keyword evidence="3" id="KW-0540">Nuclease</keyword>
<dbReference type="InterPro" id="IPR038763">
    <property type="entry name" value="DHH_sf"/>
</dbReference>
<accession>A0ABP8MN66</accession>
<keyword evidence="10" id="KW-1185">Reference proteome</keyword>
<dbReference type="EMBL" id="BAABEZ010000014">
    <property type="protein sequence ID" value="GAA4452189.1"/>
    <property type="molecule type" value="Genomic_DNA"/>
</dbReference>
<dbReference type="NCBIfam" id="TIGR00644">
    <property type="entry name" value="recJ"/>
    <property type="match status" value="1"/>
</dbReference>
<organism evidence="9 10">
    <name type="scientific">Rurimicrobium arvi</name>
    <dbReference type="NCBI Taxonomy" id="2049916"/>
    <lineage>
        <taxon>Bacteria</taxon>
        <taxon>Pseudomonadati</taxon>
        <taxon>Bacteroidota</taxon>
        <taxon>Chitinophagia</taxon>
        <taxon>Chitinophagales</taxon>
        <taxon>Chitinophagaceae</taxon>
        <taxon>Rurimicrobium</taxon>
    </lineage>
</organism>
<evidence type="ECO:0000259" key="8">
    <source>
        <dbReference type="Pfam" id="PF17768"/>
    </source>
</evidence>
<sequence length="572" mass="64171">MALPLVNRRWVLKPADSRKVDDLHQALQIHPVLCRLLVLRGIDDYEAARRFFRPELGMLHDPFLMKGMDKAVARITEAVEWHERILVYGDYDVDGTTAVAVMYSFLRQREGTNVSYYIPHRYREGYGISKQGVDFAIDNGYTLMITLDCGIKSVDLIAYAQSKGVDVIVCDHHTPGAQIPPAYAILNPKQEDCLYPYKELSGCGIGFKLISALATAWKLDNSTVYQYLDLVATSIAADIVPVDGENRLLAYFGLSNANDNPSLSIKTLKDISGLSKRICLSDLVFAIGPKINAAGRMDDARKAVDMFIEQDPGKIYALAGELISDNDERKEVDKAITEEAMGILEGDPLLPRKVSTVLYRENWHKGVVGIVASRLLDYCYRPTIILTGSSGKISGSARSVQGFNVYEALCECADLLENFGGHFYAAGVTLKDGKYGEFVQRFEEVVSRRIDRRLLTPEIAIDADILLEDIKPAFYNILKQFAPFGPTNMRPVFRVRHVWDYQNGTRIVKDQHIRFSVHNRRGIIMEGIGFRLADKFSYTQAGPFDIVFTLDENEFNGNTALQMRVIDILPAQ</sequence>
<evidence type="ECO:0000313" key="10">
    <source>
        <dbReference type="Proteomes" id="UP001501410"/>
    </source>
</evidence>
<dbReference type="InterPro" id="IPR041122">
    <property type="entry name" value="RecJ_OB"/>
</dbReference>
<evidence type="ECO:0000259" key="6">
    <source>
        <dbReference type="Pfam" id="PF01368"/>
    </source>
</evidence>
<feature type="domain" description="RecJ OB" evidence="8">
    <location>
        <begin position="461"/>
        <end position="567"/>
    </location>
</feature>
<gene>
    <name evidence="9" type="primary">recJ</name>
    <name evidence="9" type="ORF">GCM10023092_10750</name>
</gene>
<dbReference type="SUPFAM" id="SSF64182">
    <property type="entry name" value="DHH phosphoesterases"/>
    <property type="match status" value="1"/>
</dbReference>
<dbReference type="InterPro" id="IPR051673">
    <property type="entry name" value="SSDNA_exonuclease_RecJ"/>
</dbReference>
<dbReference type="InterPro" id="IPR001667">
    <property type="entry name" value="DDH_dom"/>
</dbReference>
<dbReference type="InterPro" id="IPR004610">
    <property type="entry name" value="RecJ"/>
</dbReference>
<dbReference type="Pfam" id="PF17768">
    <property type="entry name" value="RecJ_OB"/>
    <property type="match status" value="1"/>
</dbReference>
<dbReference type="Proteomes" id="UP001501410">
    <property type="component" value="Unassembled WGS sequence"/>
</dbReference>
<dbReference type="RefSeq" id="WP_344823578.1">
    <property type="nucleotide sequence ID" value="NZ_BAABEZ010000014.1"/>
</dbReference>
<feature type="domain" description="DHHA1" evidence="7">
    <location>
        <begin position="357"/>
        <end position="447"/>
    </location>
</feature>